<proteinExistence type="inferred from homology"/>
<dbReference type="InterPro" id="IPR013216">
    <property type="entry name" value="Methyltransf_11"/>
</dbReference>
<evidence type="ECO:0000256" key="4">
    <source>
        <dbReference type="ARBA" id="ARBA00022603"/>
    </source>
</evidence>
<evidence type="ECO:0000256" key="5">
    <source>
        <dbReference type="ARBA" id="ARBA00022679"/>
    </source>
</evidence>
<reference evidence="11" key="1">
    <citation type="submission" date="2015-08" db="EMBL/GenBank/DDBJ databases">
        <title>Vibrio galatheae sp. nov., a novel member of the Vibrionaceae family isolated from the Solomon Islands.</title>
        <authorList>
            <person name="Giubergia S."/>
            <person name="Machado H."/>
            <person name="Mateiu R.V."/>
            <person name="Gram L."/>
        </authorList>
    </citation>
    <scope>NUCLEOTIDE SEQUENCE [LARGE SCALE GENOMIC DNA]</scope>
    <source>
        <strain evidence="11">DSM 19134</strain>
    </source>
</reference>
<dbReference type="SUPFAM" id="SSF53335">
    <property type="entry name" value="S-adenosyl-L-methionine-dependent methyltransferases"/>
    <property type="match status" value="1"/>
</dbReference>
<evidence type="ECO:0000256" key="3">
    <source>
        <dbReference type="ARBA" id="ARBA00012327"/>
    </source>
</evidence>
<dbReference type="AlphaFoldDB" id="A0A0M0HX42"/>
<protein>
    <recommendedName>
        <fullName evidence="3 8">Malonyl-[acyl-carrier protein] O-methyltransferase</fullName>
        <shortName evidence="8">Malonyl-ACP O-methyltransferase</shortName>
        <ecNumber evidence="3 8">2.1.1.197</ecNumber>
    </recommendedName>
    <alternativeName>
        <fullName evidence="8">Biotin synthesis protein BioC</fullName>
    </alternativeName>
</protein>
<dbReference type="NCBIfam" id="TIGR02072">
    <property type="entry name" value="BioC"/>
    <property type="match status" value="1"/>
</dbReference>
<dbReference type="GO" id="GO:0008757">
    <property type="term" value="F:S-adenosylmethionine-dependent methyltransferase activity"/>
    <property type="evidence" value="ECO:0007669"/>
    <property type="project" value="InterPro"/>
</dbReference>
<evidence type="ECO:0000256" key="8">
    <source>
        <dbReference type="HAMAP-Rule" id="MF_00835"/>
    </source>
</evidence>
<comment type="similarity">
    <text evidence="8">Belongs to the methyltransferase superfamily.</text>
</comment>
<keyword evidence="11" id="KW-1185">Reference proteome</keyword>
<comment type="caution">
    <text evidence="10">The sequence shown here is derived from an EMBL/GenBank/DDBJ whole genome shotgun (WGS) entry which is preliminary data.</text>
</comment>
<dbReference type="Gene3D" id="3.40.50.150">
    <property type="entry name" value="Vaccinia Virus protein VP39"/>
    <property type="match status" value="1"/>
</dbReference>
<dbReference type="PATRIC" id="fig|171383.3.peg.3481"/>
<dbReference type="Proteomes" id="UP000037530">
    <property type="component" value="Unassembled WGS sequence"/>
</dbReference>
<evidence type="ECO:0000256" key="7">
    <source>
        <dbReference type="ARBA" id="ARBA00022756"/>
    </source>
</evidence>
<dbReference type="InterPro" id="IPR029063">
    <property type="entry name" value="SAM-dependent_MTases_sf"/>
</dbReference>
<dbReference type="EC" id="2.1.1.197" evidence="3 8"/>
<evidence type="ECO:0000256" key="6">
    <source>
        <dbReference type="ARBA" id="ARBA00022691"/>
    </source>
</evidence>
<dbReference type="Pfam" id="PF08241">
    <property type="entry name" value="Methyltransf_11"/>
    <property type="match status" value="1"/>
</dbReference>
<gene>
    <name evidence="8" type="primary">bioC</name>
    <name evidence="10" type="ORF">AKJ31_17035</name>
</gene>
<dbReference type="HAMAP" id="MF_00835">
    <property type="entry name" value="BioC"/>
    <property type="match status" value="1"/>
</dbReference>
<dbReference type="InterPro" id="IPR011814">
    <property type="entry name" value="BioC"/>
</dbReference>
<evidence type="ECO:0000256" key="2">
    <source>
        <dbReference type="ARBA" id="ARBA00004746"/>
    </source>
</evidence>
<comment type="pathway">
    <text evidence="2 8">Cofactor biosynthesis; biotin biosynthesis.</text>
</comment>
<dbReference type="STRING" id="171383.AKJ31_17035"/>
<dbReference type="InterPro" id="IPR050602">
    <property type="entry name" value="Malonyl-ACP_OMT"/>
</dbReference>
<keyword evidence="6 8" id="KW-0949">S-adenosyl-L-methionine</keyword>
<evidence type="ECO:0000259" key="9">
    <source>
        <dbReference type="Pfam" id="PF08241"/>
    </source>
</evidence>
<dbReference type="GO" id="GO:0010340">
    <property type="term" value="F:carboxyl-O-methyltransferase activity"/>
    <property type="evidence" value="ECO:0007669"/>
    <property type="project" value="UniProtKB-UniRule"/>
</dbReference>
<dbReference type="UniPathway" id="UPA00078"/>
<comment type="catalytic activity">
    <reaction evidence="1 8">
        <text>malonyl-[ACP] + S-adenosyl-L-methionine = malonyl-[ACP] methyl ester + S-adenosyl-L-homocysteine</text>
        <dbReference type="Rhea" id="RHEA:17105"/>
        <dbReference type="Rhea" id="RHEA-COMP:9623"/>
        <dbReference type="Rhea" id="RHEA-COMP:9954"/>
        <dbReference type="ChEBI" id="CHEBI:57856"/>
        <dbReference type="ChEBI" id="CHEBI:59789"/>
        <dbReference type="ChEBI" id="CHEBI:78449"/>
        <dbReference type="ChEBI" id="CHEBI:78845"/>
        <dbReference type="EC" id="2.1.1.197"/>
    </reaction>
</comment>
<evidence type="ECO:0000313" key="11">
    <source>
        <dbReference type="Proteomes" id="UP000037530"/>
    </source>
</evidence>
<keyword evidence="5 8" id="KW-0808">Transferase</keyword>
<dbReference type="PANTHER" id="PTHR13090:SF1">
    <property type="entry name" value="ARGININE-HYDROXYLASE NDUFAF5, MITOCHONDRIAL"/>
    <property type="match status" value="1"/>
</dbReference>
<dbReference type="RefSeq" id="WP_053410279.1">
    <property type="nucleotide sequence ID" value="NZ_DAIPHI010000118.1"/>
</dbReference>
<keyword evidence="4 8" id="KW-0489">Methyltransferase</keyword>
<feature type="domain" description="Methyltransferase type 11" evidence="9">
    <location>
        <begin position="57"/>
        <end position="150"/>
    </location>
</feature>
<sequence length="267" mass="29451">MEHAFALNSDAALDKAAIAEAFGKAASTYDAHAQFQRDVGHRLLGFLPEDLSGKTVLDVGCGTGYFSQQLRQRGAEVICFDLSEQMLAAAKTRCGEHNVTYQQGDAECLPFESDSVDFVFSSLALQWCEDLSVPLREMRRVVKPSGKICFSTLLDGSLCELKQAWLEIDGYQHVNDFIATNQVKVALAQSGCVNHRLDLPTITLWYESAFSLMKDLKGIGANHVSGRSQGLTSRKSLLQVEQSYQKFKNHQGLLPATYQVCLGVIHL</sequence>
<evidence type="ECO:0000256" key="1">
    <source>
        <dbReference type="ARBA" id="ARBA00000852"/>
    </source>
</evidence>
<dbReference type="PANTHER" id="PTHR13090">
    <property type="entry name" value="ARGININE-HYDROXYLASE NDUFAF5, MITOCHONDRIAL"/>
    <property type="match status" value="1"/>
</dbReference>
<dbReference type="CDD" id="cd02440">
    <property type="entry name" value="AdoMet_MTases"/>
    <property type="match status" value="1"/>
</dbReference>
<dbReference type="GO" id="GO:0009102">
    <property type="term" value="P:biotin biosynthetic process"/>
    <property type="evidence" value="ECO:0007669"/>
    <property type="project" value="UniProtKB-UniRule"/>
</dbReference>
<dbReference type="GO" id="GO:0032259">
    <property type="term" value="P:methylation"/>
    <property type="evidence" value="ECO:0007669"/>
    <property type="project" value="UniProtKB-KW"/>
</dbReference>
<keyword evidence="7 8" id="KW-0093">Biotin biosynthesis</keyword>
<accession>A0A0M0HX42</accession>
<dbReference type="GO" id="GO:0102130">
    <property type="term" value="F:malonyl-CoA methyltransferase activity"/>
    <property type="evidence" value="ECO:0007669"/>
    <property type="project" value="UniProtKB-EC"/>
</dbReference>
<comment type="function">
    <text evidence="8">Converts the free carboxyl group of a malonyl-thioester to its methyl ester by transfer of a methyl group from S-adenosyl-L-methionine (SAM). It allows to synthesize pimeloyl-ACP via the fatty acid synthetic pathway.</text>
</comment>
<name>A0A0M0HX42_9VIBR</name>
<dbReference type="EMBL" id="LHPI01000019">
    <property type="protein sequence ID" value="KOO06203.1"/>
    <property type="molecule type" value="Genomic_DNA"/>
</dbReference>
<dbReference type="OrthoDB" id="9760689at2"/>
<organism evidence="10 11">
    <name type="scientific">Vibrio hepatarius</name>
    <dbReference type="NCBI Taxonomy" id="171383"/>
    <lineage>
        <taxon>Bacteria</taxon>
        <taxon>Pseudomonadati</taxon>
        <taxon>Pseudomonadota</taxon>
        <taxon>Gammaproteobacteria</taxon>
        <taxon>Vibrionales</taxon>
        <taxon>Vibrionaceae</taxon>
        <taxon>Vibrio</taxon>
        <taxon>Vibrio oreintalis group</taxon>
    </lineage>
</organism>
<evidence type="ECO:0000313" key="10">
    <source>
        <dbReference type="EMBL" id="KOO06203.1"/>
    </source>
</evidence>